<comment type="caution">
    <text evidence="2">The sequence shown here is derived from an EMBL/GenBank/DDBJ whole genome shotgun (WGS) entry which is preliminary data.</text>
</comment>
<name>A0A6G0YDM2_APHCR</name>
<gene>
    <name evidence="2" type="ORF">FWK35_00019240</name>
</gene>
<feature type="compositionally biased region" description="Basic and acidic residues" evidence="1">
    <location>
        <begin position="115"/>
        <end position="129"/>
    </location>
</feature>
<proteinExistence type="predicted"/>
<dbReference type="AlphaFoldDB" id="A0A6G0YDM2"/>
<evidence type="ECO:0000313" key="2">
    <source>
        <dbReference type="EMBL" id="KAF0753616.1"/>
    </source>
</evidence>
<dbReference type="OrthoDB" id="6620472at2759"/>
<reference evidence="2 3" key="1">
    <citation type="submission" date="2019-08" db="EMBL/GenBank/DDBJ databases">
        <title>Whole genome of Aphis craccivora.</title>
        <authorList>
            <person name="Voronova N.V."/>
            <person name="Shulinski R.S."/>
            <person name="Bandarenka Y.V."/>
            <person name="Zhorov D.G."/>
            <person name="Warner D."/>
        </authorList>
    </citation>
    <scope>NUCLEOTIDE SEQUENCE [LARGE SCALE GENOMIC DNA]</scope>
    <source>
        <strain evidence="2">180601</strain>
        <tissue evidence="2">Whole Body</tissue>
    </source>
</reference>
<feature type="region of interest" description="Disordered" evidence="1">
    <location>
        <begin position="111"/>
        <end position="132"/>
    </location>
</feature>
<organism evidence="2 3">
    <name type="scientific">Aphis craccivora</name>
    <name type="common">Cowpea aphid</name>
    <dbReference type="NCBI Taxonomy" id="307492"/>
    <lineage>
        <taxon>Eukaryota</taxon>
        <taxon>Metazoa</taxon>
        <taxon>Ecdysozoa</taxon>
        <taxon>Arthropoda</taxon>
        <taxon>Hexapoda</taxon>
        <taxon>Insecta</taxon>
        <taxon>Pterygota</taxon>
        <taxon>Neoptera</taxon>
        <taxon>Paraneoptera</taxon>
        <taxon>Hemiptera</taxon>
        <taxon>Sternorrhyncha</taxon>
        <taxon>Aphidomorpha</taxon>
        <taxon>Aphidoidea</taxon>
        <taxon>Aphididae</taxon>
        <taxon>Aphidini</taxon>
        <taxon>Aphis</taxon>
        <taxon>Aphis</taxon>
    </lineage>
</organism>
<sequence>MLTLPSLYCSMFRILNYDHLSNLRLQTSSIMNQLSKSNTPIKNNHYSPADSLTKEMEMLNDFVETTLINMKDNKEQKYTGDYLLNNNLQVKNSDKSQEHNVMVFATTISPQNHKNKPEHELQNTKHNDSQTDNLNKLFDTIKRRITDITKIKNKTSTNSPIEKPKVKLNHQCFHQGELCAYCNSNYCNFNEESDKHWCFKYCKHCQCC</sequence>
<evidence type="ECO:0000256" key="1">
    <source>
        <dbReference type="SAM" id="MobiDB-lite"/>
    </source>
</evidence>
<dbReference type="EMBL" id="VUJU01004675">
    <property type="protein sequence ID" value="KAF0753616.1"/>
    <property type="molecule type" value="Genomic_DNA"/>
</dbReference>
<accession>A0A6G0YDM2</accession>
<dbReference type="Proteomes" id="UP000478052">
    <property type="component" value="Unassembled WGS sequence"/>
</dbReference>
<protein>
    <submittedName>
        <fullName evidence="2">Uncharacterized protein</fullName>
    </submittedName>
</protein>
<keyword evidence="3" id="KW-1185">Reference proteome</keyword>
<evidence type="ECO:0000313" key="3">
    <source>
        <dbReference type="Proteomes" id="UP000478052"/>
    </source>
</evidence>